<dbReference type="EMBL" id="FKLO01000049">
    <property type="protein sequence ID" value="SAM65668.1"/>
    <property type="molecule type" value="Genomic_DNA"/>
</dbReference>
<protein>
    <submittedName>
        <fullName evidence="8">Uncharacterized protein YtfN</fullName>
    </submittedName>
</protein>
<dbReference type="Pfam" id="PF04357">
    <property type="entry name" value="TamB"/>
    <property type="match status" value="1"/>
</dbReference>
<evidence type="ECO:0000256" key="3">
    <source>
        <dbReference type="ARBA" id="ARBA00022989"/>
    </source>
</evidence>
<accession>A0A1C3H4V0</accession>
<evidence type="ECO:0000259" key="7">
    <source>
        <dbReference type="Pfam" id="PF04357"/>
    </source>
</evidence>
<dbReference type="GO" id="GO:0009306">
    <property type="term" value="P:protein secretion"/>
    <property type="evidence" value="ECO:0007669"/>
    <property type="project" value="InterPro"/>
</dbReference>
<dbReference type="PANTHER" id="PTHR36985:SF1">
    <property type="entry name" value="TRANSLOCATION AND ASSEMBLY MODULE SUBUNIT TAMB"/>
    <property type="match status" value="1"/>
</dbReference>
<dbReference type="GO" id="GO:0005886">
    <property type="term" value="C:plasma membrane"/>
    <property type="evidence" value="ECO:0007669"/>
    <property type="project" value="InterPro"/>
</dbReference>
<name>A0A1C3H4V0_9GAMM</name>
<dbReference type="PANTHER" id="PTHR36985">
    <property type="entry name" value="TRANSLOCATION AND ASSEMBLY MODULE SUBUNIT TAMB"/>
    <property type="match status" value="1"/>
</dbReference>
<reference evidence="9" key="1">
    <citation type="submission" date="2016-04" db="EMBL/GenBank/DDBJ databases">
        <authorList>
            <person name="Tagini F."/>
        </authorList>
    </citation>
    <scope>NUCLEOTIDE SEQUENCE [LARGE SCALE GENOMIC DNA]</scope>
    <source>
        <strain evidence="9">CHUV0807</strain>
    </source>
</reference>
<evidence type="ECO:0000256" key="2">
    <source>
        <dbReference type="ARBA" id="ARBA00022692"/>
    </source>
</evidence>
<keyword evidence="2 6" id="KW-0812">Transmembrane</keyword>
<evidence type="ECO:0000256" key="5">
    <source>
        <dbReference type="SAM" id="MobiDB-lite"/>
    </source>
</evidence>
<evidence type="ECO:0000313" key="8">
    <source>
        <dbReference type="EMBL" id="SAM65668.1"/>
    </source>
</evidence>
<feature type="compositionally biased region" description="Basic and acidic residues" evidence="5">
    <location>
        <begin position="125"/>
        <end position="138"/>
    </location>
</feature>
<dbReference type="Proteomes" id="UP000190837">
    <property type="component" value="Unassembled WGS sequence"/>
</dbReference>
<sequence>MTPAQLARGLYKTLKWLFLATLILILIAAGALYYLLGSDSGYRQLPDLIARFTPYTLEYDTLDGHLLGDQRWQNLHLHGAGLDIRAAELRLNLRARDLLSGDVNIDALHLRDAQILLPPASDEPDTPHDSAPPEKLPDLDLPVNLALHDLTLENIELRQGDKPLINIHSAQLDADYRDSQLKLQGKLDSDKGKATLDGKAETRGDYPLTLALDADTPLLPPGQSAQLRWQQSLLKPQLQLTLSGAVSGDIRLDGALAPAQKHLDATLAWQNLDYNNHEYQSERGSLKLSGDYSALRGELQAAFAGKDLPPAELSLASDYGDAKLQNIDLTLATLGGSARYQGEADLSGAPAWRGTLDISGINGKNWRPDLDLQLDGHIQTHGGDGNAYLGIERLSGHWQKQPLNGQGSLSYGAGKLDVRELQLQLAGNSLRANGSADMTNAALDLHITAPALDRLLPIIGGDISGDVRISGNLLEPQLDGKLAWKNLRVGDTKNPIVASKQGSATGKGALNRLAVTIQGDARGEHFPALTLKGSGTLDPLHNIRDINLDAQSLQGSLHLSGESGWSPHVSWNAKIDAKNLHPHQWERLKTLEGEISARLASAGSVKNGKVQLTADIADLKGRWQKQALTGKGKMTLDGDKYDIKALDIKIGDNRVALDGKLDDKTLALNFDLDGKRLAAFHPALGGSLTGKGKLTGSRQAPELQAQLSGKALTYAGHKIASLQADLATSLKKGGRFNNRIQLQGVQTAGQNWKDIQLASDGNYDRHSLTLRSSGGDANLQLAASGGFSAPDTWKGDINSLEASGYDIQWRLKQRSALQIAPKQITLRDFCLADAHSGLCLDLKRDKQTELAYRISTLDPKSFGKLIPKNIRLNTALQGEGKITIADSGQLRGNADLHLTPGNINIQIKGQPPLNLAIKTAQLRTRFTDRQAENTLAIDLGDSGSINGRALISDLNKQTLSGEIKVNIPDIGKYRNFVPKASEMRGHVGGVLQFSGSAKAPVVSGELQLENGLIKIPQYATELKNIRLRLSAHRSGQIDINGNIGTPDGNLDAKGVLHLAPTRLDLALVGKNMLIADSKTMMVSISPDFRITIDPTSGIEVKGKIHVPKANISIPDTSGGVEISKDVVILNEENPKKPLAAVEPPVPLKADIEILLGDKVYFKNKDVNIRLKGGMTIIERPNRPLAAKGTIEVASGVYELYGQELDIKRGKVTFTGGNIANPTIDFLALRTIDRKDIKVGAAITGSVERLQLKLTSTPKLPDSAILSYLLFGRPPDGTMDNEALLQSAASLSLGGILPGGGKLDALGKDSGLDVFDLGVTGLKAGKYLGKDMYVGLKSNFFTGITEFIARYQFTEHLNIEASAHAQERAVDLIYEFERD</sequence>
<evidence type="ECO:0000256" key="6">
    <source>
        <dbReference type="SAM" id="Phobius"/>
    </source>
</evidence>
<evidence type="ECO:0000313" key="9">
    <source>
        <dbReference type="Proteomes" id="UP000190837"/>
    </source>
</evidence>
<feature type="transmembrane region" description="Helical" evidence="6">
    <location>
        <begin position="16"/>
        <end position="36"/>
    </location>
</feature>
<evidence type="ECO:0000256" key="4">
    <source>
        <dbReference type="ARBA" id="ARBA00023136"/>
    </source>
</evidence>
<feature type="domain" description="Translocation and assembly module TamB C-terminal" evidence="7">
    <location>
        <begin position="1035"/>
        <end position="1376"/>
    </location>
</feature>
<gene>
    <name evidence="8" type="ORF">CHUV0807_1387</name>
</gene>
<comment type="subcellular location">
    <subcellularLocation>
        <location evidence="1">Membrane</location>
        <topology evidence="1">Single-pass membrane protein</topology>
    </subcellularLocation>
</comment>
<dbReference type="InterPro" id="IPR007452">
    <property type="entry name" value="TamB_C"/>
</dbReference>
<dbReference type="RefSeq" id="WP_079540732.1">
    <property type="nucleotide sequence ID" value="NZ_FKLO01000049.1"/>
</dbReference>
<feature type="region of interest" description="Disordered" evidence="5">
    <location>
        <begin position="118"/>
        <end position="139"/>
    </location>
</feature>
<keyword evidence="4 6" id="KW-0472">Membrane</keyword>
<dbReference type="GO" id="GO:0097347">
    <property type="term" value="C:TAM protein secretion complex"/>
    <property type="evidence" value="ECO:0007669"/>
    <property type="project" value="TreeGrafter"/>
</dbReference>
<organism evidence="8 9">
    <name type="scientific">Cardiobacterium hominis</name>
    <dbReference type="NCBI Taxonomy" id="2718"/>
    <lineage>
        <taxon>Bacteria</taxon>
        <taxon>Pseudomonadati</taxon>
        <taxon>Pseudomonadota</taxon>
        <taxon>Gammaproteobacteria</taxon>
        <taxon>Cardiobacteriales</taxon>
        <taxon>Cardiobacteriaceae</taxon>
        <taxon>Cardiobacterium</taxon>
    </lineage>
</organism>
<evidence type="ECO:0000256" key="1">
    <source>
        <dbReference type="ARBA" id="ARBA00004167"/>
    </source>
</evidence>
<proteinExistence type="predicted"/>
<keyword evidence="3 6" id="KW-1133">Transmembrane helix</keyword>